<keyword evidence="8" id="KW-0547">Nucleotide-binding</keyword>
<dbReference type="GO" id="GO:0004674">
    <property type="term" value="F:protein serine/threonine kinase activity"/>
    <property type="evidence" value="ECO:0007669"/>
    <property type="project" value="UniProtKB-KW"/>
</dbReference>
<keyword evidence="6" id="KW-0597">Phosphoprotein</keyword>
<dbReference type="FunFam" id="3.90.810.10:FF:000005">
    <property type="entry name" value="Non-specific serine/threonine protein kinase"/>
    <property type="match status" value="1"/>
</dbReference>
<proteinExistence type="inferred from homology"/>
<evidence type="ECO:0000256" key="8">
    <source>
        <dbReference type="ARBA" id="ARBA00022741"/>
    </source>
</evidence>
<dbReference type="Pfam" id="PF00786">
    <property type="entry name" value="PBD"/>
    <property type="match status" value="1"/>
</dbReference>
<dbReference type="SMART" id="SM00285">
    <property type="entry name" value="PBD"/>
    <property type="match status" value="1"/>
</dbReference>
<dbReference type="InterPro" id="IPR000095">
    <property type="entry name" value="CRIB_dom"/>
</dbReference>
<evidence type="ECO:0000256" key="1">
    <source>
        <dbReference type="ARBA" id="ARBA00004245"/>
    </source>
</evidence>
<evidence type="ECO:0000256" key="11">
    <source>
        <dbReference type="ARBA" id="ARBA00023212"/>
    </source>
</evidence>
<evidence type="ECO:0000256" key="7">
    <source>
        <dbReference type="ARBA" id="ARBA00022679"/>
    </source>
</evidence>
<reference evidence="15 16" key="1">
    <citation type="submission" date="2015-06" db="EMBL/GenBank/DDBJ databases">
        <title>Expansion of signal transduction pathways in fungi by whole-genome duplication.</title>
        <authorList>
            <consortium name="DOE Joint Genome Institute"/>
            <person name="Corrochano L.M."/>
            <person name="Kuo A."/>
            <person name="Marcet-Houben M."/>
            <person name="Polaino S."/>
            <person name="Salamov A."/>
            <person name="Villalobos J.M."/>
            <person name="Alvarez M.I."/>
            <person name="Avalos J."/>
            <person name="Benito E.P."/>
            <person name="Benoit I."/>
            <person name="Burger G."/>
            <person name="Camino L.P."/>
            <person name="Canovas D."/>
            <person name="Cerda-Olmedo E."/>
            <person name="Cheng J.-F."/>
            <person name="Dominguez A."/>
            <person name="Elias M."/>
            <person name="Eslava A.P."/>
            <person name="Glaser F."/>
            <person name="Grimwood J."/>
            <person name="Gutierrez G."/>
            <person name="Heitman J."/>
            <person name="Henrissat B."/>
            <person name="Iturriaga E.A."/>
            <person name="Lang B.F."/>
            <person name="Lavin J.L."/>
            <person name="Lee S."/>
            <person name="Li W."/>
            <person name="Lindquist E."/>
            <person name="Lopez-Garcia S."/>
            <person name="Luque E.M."/>
            <person name="Marcos A.T."/>
            <person name="Martin J."/>
            <person name="Mccluskey K."/>
            <person name="Medina H.R."/>
            <person name="Miralles-Duran A."/>
            <person name="Miyazaki A."/>
            <person name="Munoz-Torres E."/>
            <person name="Oguiza J.A."/>
            <person name="Ohm R."/>
            <person name="Olmedo M."/>
            <person name="Orejas M."/>
            <person name="Ortiz-Castellanos L."/>
            <person name="Pisabarro A.G."/>
            <person name="Rodriguez-Romero J."/>
            <person name="Ruiz-Herrera J."/>
            <person name="Ruiz-Vazquez R."/>
            <person name="Sanz C."/>
            <person name="Schackwitz W."/>
            <person name="Schmutz J."/>
            <person name="Shahriari M."/>
            <person name="Shelest E."/>
            <person name="Silva-Franco F."/>
            <person name="Soanes D."/>
            <person name="Syed K."/>
            <person name="Tagua V.G."/>
            <person name="Talbot N.J."/>
            <person name="Thon M."/>
            <person name="De Vries R.P."/>
            <person name="Wiebenga A."/>
            <person name="Yadav J.S."/>
            <person name="Braun E.L."/>
            <person name="Baker S."/>
            <person name="Garre V."/>
            <person name="Horwitz B."/>
            <person name="Torres-Martinez S."/>
            <person name="Idnurm A."/>
            <person name="Herrera-Estrella A."/>
            <person name="Gabaldon T."/>
            <person name="Grigoriev I.V."/>
        </authorList>
    </citation>
    <scope>NUCLEOTIDE SEQUENCE [LARGE SCALE GENOMIC DNA]</scope>
    <source>
        <strain evidence="15 16">CBS 277.49</strain>
    </source>
</reference>
<dbReference type="InterPro" id="IPR036936">
    <property type="entry name" value="CRIB_dom_sf"/>
</dbReference>
<dbReference type="STRING" id="747725.A0A168H466"/>
<dbReference type="VEuPathDB" id="FungiDB:MUCCIDRAFT_125432"/>
<dbReference type="GO" id="GO:0005856">
    <property type="term" value="C:cytoskeleton"/>
    <property type="evidence" value="ECO:0007669"/>
    <property type="project" value="UniProtKB-SubCell"/>
</dbReference>
<keyword evidence="16" id="KW-1185">Reference proteome</keyword>
<gene>
    <name evidence="15" type="ORF">MUCCIDRAFT_125432</name>
</gene>
<evidence type="ECO:0000256" key="4">
    <source>
        <dbReference type="ARBA" id="ARBA00022490"/>
    </source>
</evidence>
<accession>A0A168H466</accession>
<keyword evidence="11" id="KW-0206">Cytoskeleton</keyword>
<feature type="domain" description="CRIB" evidence="14">
    <location>
        <begin position="8"/>
        <end position="21"/>
    </location>
</feature>
<feature type="non-terminal residue" evidence="15">
    <location>
        <position position="1"/>
    </location>
</feature>
<dbReference type="OrthoDB" id="248923at2759"/>
<dbReference type="InterPro" id="IPR011026">
    <property type="entry name" value="WAS_C"/>
</dbReference>
<dbReference type="EC" id="2.7.11.1" evidence="3"/>
<evidence type="ECO:0000256" key="2">
    <source>
        <dbReference type="ARBA" id="ARBA00008874"/>
    </source>
</evidence>
<evidence type="ECO:0000256" key="3">
    <source>
        <dbReference type="ARBA" id="ARBA00012513"/>
    </source>
</evidence>
<keyword evidence="5" id="KW-0723">Serine/threonine-protein kinase</keyword>
<comment type="catalytic activity">
    <reaction evidence="13">
        <text>L-seryl-[protein] + ATP = O-phospho-L-seryl-[protein] + ADP + H(+)</text>
        <dbReference type="Rhea" id="RHEA:17989"/>
        <dbReference type="Rhea" id="RHEA-COMP:9863"/>
        <dbReference type="Rhea" id="RHEA-COMP:11604"/>
        <dbReference type="ChEBI" id="CHEBI:15378"/>
        <dbReference type="ChEBI" id="CHEBI:29999"/>
        <dbReference type="ChEBI" id="CHEBI:30616"/>
        <dbReference type="ChEBI" id="CHEBI:83421"/>
        <dbReference type="ChEBI" id="CHEBI:456216"/>
        <dbReference type="EC" id="2.7.11.1"/>
    </reaction>
</comment>
<organism evidence="15 16">
    <name type="scientific">Mucor lusitanicus CBS 277.49</name>
    <dbReference type="NCBI Taxonomy" id="747725"/>
    <lineage>
        <taxon>Eukaryota</taxon>
        <taxon>Fungi</taxon>
        <taxon>Fungi incertae sedis</taxon>
        <taxon>Mucoromycota</taxon>
        <taxon>Mucoromycotina</taxon>
        <taxon>Mucoromycetes</taxon>
        <taxon>Mucorales</taxon>
        <taxon>Mucorineae</taxon>
        <taxon>Mucoraceae</taxon>
        <taxon>Mucor</taxon>
    </lineage>
</organism>
<comment type="caution">
    <text evidence="15">The sequence shown here is derived from an EMBL/GenBank/DDBJ whole genome shotgun (WGS) entry which is preliminary data.</text>
</comment>
<evidence type="ECO:0000313" key="15">
    <source>
        <dbReference type="EMBL" id="OAC98347.1"/>
    </source>
</evidence>
<dbReference type="InterPro" id="IPR033923">
    <property type="entry name" value="PAK_BD"/>
</dbReference>
<comment type="subcellular location">
    <subcellularLocation>
        <location evidence="1">Cytoplasm</location>
        <location evidence="1">Cytoskeleton</location>
    </subcellularLocation>
</comment>
<dbReference type="Proteomes" id="UP000077051">
    <property type="component" value="Unassembled WGS sequence"/>
</dbReference>
<dbReference type="PROSITE" id="PS50108">
    <property type="entry name" value="CRIB"/>
    <property type="match status" value="1"/>
</dbReference>
<name>A0A168H466_MUCCL</name>
<evidence type="ECO:0000256" key="9">
    <source>
        <dbReference type="ARBA" id="ARBA00022777"/>
    </source>
</evidence>
<dbReference type="GO" id="GO:0007015">
    <property type="term" value="P:actin filament organization"/>
    <property type="evidence" value="ECO:0007669"/>
    <property type="project" value="InterPro"/>
</dbReference>
<keyword evidence="7" id="KW-0808">Transferase</keyword>
<evidence type="ECO:0000256" key="10">
    <source>
        <dbReference type="ARBA" id="ARBA00022840"/>
    </source>
</evidence>
<keyword evidence="9" id="KW-0418">Kinase</keyword>
<keyword evidence="4" id="KW-0963">Cytoplasm</keyword>
<comment type="catalytic activity">
    <reaction evidence="12">
        <text>L-threonyl-[protein] + ATP = O-phospho-L-threonyl-[protein] + ADP + H(+)</text>
        <dbReference type="Rhea" id="RHEA:46608"/>
        <dbReference type="Rhea" id="RHEA-COMP:11060"/>
        <dbReference type="Rhea" id="RHEA-COMP:11605"/>
        <dbReference type="ChEBI" id="CHEBI:15378"/>
        <dbReference type="ChEBI" id="CHEBI:30013"/>
        <dbReference type="ChEBI" id="CHEBI:30616"/>
        <dbReference type="ChEBI" id="CHEBI:61977"/>
        <dbReference type="ChEBI" id="CHEBI:456216"/>
        <dbReference type="EC" id="2.7.11.1"/>
    </reaction>
</comment>
<evidence type="ECO:0000256" key="13">
    <source>
        <dbReference type="ARBA" id="ARBA00048679"/>
    </source>
</evidence>
<dbReference type="GO" id="GO:0005524">
    <property type="term" value="F:ATP binding"/>
    <property type="evidence" value="ECO:0007669"/>
    <property type="project" value="UniProtKB-KW"/>
</dbReference>
<dbReference type="Gene3D" id="3.90.810.10">
    <property type="entry name" value="CRIB domain"/>
    <property type="match status" value="1"/>
</dbReference>
<dbReference type="CDD" id="cd01093">
    <property type="entry name" value="CRIB_PAK_like"/>
    <property type="match status" value="1"/>
</dbReference>
<dbReference type="EMBL" id="AMYB01000010">
    <property type="protein sequence ID" value="OAC98347.1"/>
    <property type="molecule type" value="Genomic_DNA"/>
</dbReference>
<dbReference type="SUPFAM" id="SSF47912">
    <property type="entry name" value="Wiscott-Aldrich syndrome protein, WASP, C-terminal domain"/>
    <property type="match status" value="1"/>
</dbReference>
<evidence type="ECO:0000259" key="14">
    <source>
        <dbReference type="PROSITE" id="PS50108"/>
    </source>
</evidence>
<sequence>NGNGKAKISSPYNMVHVTHVGFNPQTGEFTGMPREWHILLQQSGITKKEQQQNPQAVLDVLGFYKDSKDQSLDTVWEKFDNV</sequence>
<evidence type="ECO:0000313" key="16">
    <source>
        <dbReference type="Proteomes" id="UP000077051"/>
    </source>
</evidence>
<feature type="non-terminal residue" evidence="15">
    <location>
        <position position="82"/>
    </location>
</feature>
<dbReference type="AlphaFoldDB" id="A0A168H466"/>
<protein>
    <recommendedName>
        <fullName evidence="3">non-specific serine/threonine protein kinase</fullName>
        <ecNumber evidence="3">2.7.11.1</ecNumber>
    </recommendedName>
</protein>
<keyword evidence="10" id="KW-0067">ATP-binding</keyword>
<evidence type="ECO:0000256" key="5">
    <source>
        <dbReference type="ARBA" id="ARBA00022527"/>
    </source>
</evidence>
<comment type="similarity">
    <text evidence="2">Belongs to the protein kinase superfamily. STE Ser/Thr protein kinase family. STE20 subfamily.</text>
</comment>
<evidence type="ECO:0000256" key="6">
    <source>
        <dbReference type="ARBA" id="ARBA00022553"/>
    </source>
</evidence>
<evidence type="ECO:0000256" key="12">
    <source>
        <dbReference type="ARBA" id="ARBA00047899"/>
    </source>
</evidence>